<dbReference type="GO" id="GO:0005815">
    <property type="term" value="C:microtubule organizing center"/>
    <property type="evidence" value="ECO:0000318"/>
    <property type="project" value="GO_Central"/>
</dbReference>
<evidence type="ECO:0000259" key="5">
    <source>
        <dbReference type="PROSITE" id="PS50021"/>
    </source>
</evidence>
<feature type="compositionally biased region" description="Basic and acidic residues" evidence="4">
    <location>
        <begin position="883"/>
        <end position="900"/>
    </location>
</feature>
<dbReference type="PROSITE" id="PS50021">
    <property type="entry name" value="CH"/>
    <property type="match status" value="1"/>
</dbReference>
<dbReference type="PANTHER" id="PTHR23167:SF69">
    <property type="entry name" value="FI18193P1"/>
    <property type="match status" value="1"/>
</dbReference>
<sequence length="1069" mass="118486">MLSSKRNTKLSSNTGSSGTTPMKGAAKTKSGVFGSTASSGAKATSGSTAASTTSRRPSSQKDASKTTEKARDKAKPSSAKSSSSSASSSGRSSVLSSRRTNKDTPVIWNTYTLNIIKTRSDADKSSLETKIKDLMALAKTKDSEIRSLKAKLDQMMLLLQKQQDPESVSSKMEASPPSFTSLVKLTDDSTKAEETKQTGDVTNELGTLQSENMKLREQVDTMLLSMKKKDEIIISHQQRLHGQDLDALSNDDGLSSSLDDLTSGGSLEFFQSASRSTSAENLLECGSGHLLTGTGSEGCISETSSVTVACLTERIHQMEETHISTNEELEATVQELTDLQKSVPELSIDNNRLQREKGFLMEKLEHSEKKLAEQTAKIDHLRALVSDHLSDGSNHSELKQQYVVLLNEREKLLQVQESITEEVRIAEQARKDQQELAEALRERLRHLERELTHAHTAKSRLEKKLKEVKDEAEEEQSEVVQRLEDELKEERKKVEELVIRGGSNGEERDVIEALRAEKQELEEKYLLLEDDMNQCQLENEKLDVKVAELEEELEESKAKTQKDLSELSEVIDRLQEDLRIKQASLDEANETLFVMEDSVEQHIAVKKHDNHIIQQLQNQISDLKEERFRLEKEIQQLKKEQRNQSEEWKQFQADLQMAVMIANDMKAETQAEVSRLREDNQILDENVTKLRVENEQLRRKRQSSVSSTSAAILEAASLRQGVGRTSMENNIAALRESYKSRRSGNHSPGVQSLIKSFDSQVTAEPTSPTSPGRTHPPLTSSASIPADMTSFSAPFSPTKTQTSRPGTSPVTATVSPMQRHHSMTSFTQAGGSPNTMSHVGKLPTPPNGSASSSKPGTPDSRGSVSGNDLSQLSTLLRRNSNQETRKSSTESRKPLTDILDRLGPSPPAITRSQSPIVTSNTAPPAQKKHRNAAVSTSAGDALSSLARRYGGSKRNALLKWCQEKTKAYPGIDITNFSSSWSDGLALCSLLHSYLPAHIPYKSLEQTYMAATDEKTRLQLQAKNFRLAFAAAESVGIEPTLTTDEMTMKDRPDWQRVMSYVTQVYKYFET</sequence>
<dbReference type="Gene3D" id="1.10.418.10">
    <property type="entry name" value="Calponin-like domain"/>
    <property type="match status" value="1"/>
</dbReference>
<dbReference type="AlphaFoldDB" id="H2XME0"/>
<feature type="coiled-coil region" evidence="3">
    <location>
        <begin position="423"/>
        <end position="700"/>
    </location>
</feature>
<feature type="compositionally biased region" description="Polar residues" evidence="4">
    <location>
        <begin position="823"/>
        <end position="837"/>
    </location>
</feature>
<dbReference type="GeneTree" id="ENSGT00940000153592"/>
<reference evidence="6" key="3">
    <citation type="submission" date="2025-08" db="UniProtKB">
        <authorList>
            <consortium name="Ensembl"/>
        </authorList>
    </citation>
    <scope>IDENTIFICATION</scope>
</reference>
<dbReference type="EMBL" id="EAAA01000688">
    <property type="status" value="NOT_ANNOTATED_CDS"/>
    <property type="molecule type" value="Genomic_DNA"/>
</dbReference>
<dbReference type="CDD" id="cd21199">
    <property type="entry name" value="CH_CYTS"/>
    <property type="match status" value="1"/>
</dbReference>
<evidence type="ECO:0000256" key="2">
    <source>
        <dbReference type="ARBA" id="ARBA00023054"/>
    </source>
</evidence>
<reference evidence="6" key="2">
    <citation type="journal article" date="2008" name="Genome Biol.">
        <title>Improved genome assembly and evidence-based global gene model set for the chordate Ciona intestinalis: new insight into intron and operon populations.</title>
        <authorList>
            <person name="Satou Y."/>
            <person name="Mineta K."/>
            <person name="Ogasawara M."/>
            <person name="Sasakura Y."/>
            <person name="Shoguchi E."/>
            <person name="Ueno K."/>
            <person name="Yamada L."/>
            <person name="Matsumoto J."/>
            <person name="Wasserscheid J."/>
            <person name="Dewar K."/>
            <person name="Wiley G.B."/>
            <person name="Macmil S.L."/>
            <person name="Roe B.A."/>
            <person name="Zeller R.W."/>
            <person name="Hastings K.E."/>
            <person name="Lemaire P."/>
            <person name="Lindquist E."/>
            <person name="Endo T."/>
            <person name="Hotta K."/>
            <person name="Inaba K."/>
        </authorList>
    </citation>
    <scope>NUCLEOTIDE SEQUENCE [LARGE SCALE GENOMIC DNA]</scope>
    <source>
        <strain evidence="6">wild type</strain>
    </source>
</reference>
<feature type="domain" description="Calponin-homology (CH)" evidence="5">
    <location>
        <begin position="951"/>
        <end position="1068"/>
    </location>
</feature>
<evidence type="ECO:0000313" key="7">
    <source>
        <dbReference type="Proteomes" id="UP000008144"/>
    </source>
</evidence>
<keyword evidence="2 3" id="KW-0175">Coiled coil</keyword>
<dbReference type="SUPFAM" id="SSF47576">
    <property type="entry name" value="Calponin-homology domain, CH-domain"/>
    <property type="match status" value="1"/>
</dbReference>
<feature type="compositionally biased region" description="Polar residues" evidence="4">
    <location>
        <begin position="758"/>
        <end position="816"/>
    </location>
</feature>
<evidence type="ECO:0000313" key="6">
    <source>
        <dbReference type="Ensembl" id="ENSCINP00000030823.1"/>
    </source>
</evidence>
<feature type="compositionally biased region" description="Polar residues" evidence="4">
    <location>
        <begin position="910"/>
        <end position="923"/>
    </location>
</feature>
<evidence type="ECO:0000256" key="3">
    <source>
        <dbReference type="SAM" id="Coils"/>
    </source>
</evidence>
<evidence type="ECO:0000256" key="4">
    <source>
        <dbReference type="SAM" id="MobiDB-lite"/>
    </source>
</evidence>
<dbReference type="GO" id="GO:0030036">
    <property type="term" value="P:actin cytoskeleton organization"/>
    <property type="evidence" value="ECO:0000318"/>
    <property type="project" value="GO_Central"/>
</dbReference>
<dbReference type="Pfam" id="PF00307">
    <property type="entry name" value="CH"/>
    <property type="match status" value="1"/>
</dbReference>
<feature type="compositionally biased region" description="Polar residues" evidence="4">
    <location>
        <begin position="1"/>
        <end position="20"/>
    </location>
</feature>
<proteinExistence type="inferred from homology"/>
<dbReference type="SMART" id="SM00033">
    <property type="entry name" value="CH"/>
    <property type="match status" value="1"/>
</dbReference>
<evidence type="ECO:0000256" key="1">
    <source>
        <dbReference type="ARBA" id="ARBA00009452"/>
    </source>
</evidence>
<dbReference type="Ensembl" id="ENSCINT00000033311.1">
    <property type="protein sequence ID" value="ENSCINP00000030823.1"/>
    <property type="gene ID" value="ENSCING00000017986.1"/>
</dbReference>
<feature type="compositionally biased region" description="Low complexity" evidence="4">
    <location>
        <begin position="34"/>
        <end position="54"/>
    </location>
</feature>
<comment type="similarity">
    <text evidence="1">Belongs to the cytospin-A family.</text>
</comment>
<name>H2XME0_CIOIN</name>
<feature type="compositionally biased region" description="Polar residues" evidence="4">
    <location>
        <begin position="847"/>
        <end position="882"/>
    </location>
</feature>
<feature type="coiled-coil region" evidence="3">
    <location>
        <begin position="336"/>
        <end position="384"/>
    </location>
</feature>
<dbReference type="InParanoid" id="H2XME0"/>
<dbReference type="OMA" id="RTSMENN"/>
<organism evidence="6 7">
    <name type="scientific">Ciona intestinalis</name>
    <name type="common">Transparent sea squirt</name>
    <name type="synonym">Ascidia intestinalis</name>
    <dbReference type="NCBI Taxonomy" id="7719"/>
    <lineage>
        <taxon>Eukaryota</taxon>
        <taxon>Metazoa</taxon>
        <taxon>Chordata</taxon>
        <taxon>Tunicata</taxon>
        <taxon>Ascidiacea</taxon>
        <taxon>Phlebobranchia</taxon>
        <taxon>Cionidae</taxon>
        <taxon>Ciona</taxon>
    </lineage>
</organism>
<dbReference type="FunFam" id="1.10.418.10:FF:000020">
    <property type="entry name" value="Cytospin-A isoform 1"/>
    <property type="match status" value="1"/>
</dbReference>
<protein>
    <recommendedName>
        <fullName evidence="5">Calponin-homology (CH) domain-containing protein</fullName>
    </recommendedName>
</protein>
<keyword evidence="7" id="KW-1185">Reference proteome</keyword>
<dbReference type="InterPro" id="IPR001715">
    <property type="entry name" value="CH_dom"/>
</dbReference>
<feature type="region of interest" description="Disordered" evidence="4">
    <location>
        <begin position="758"/>
        <end position="939"/>
    </location>
</feature>
<feature type="region of interest" description="Disordered" evidence="4">
    <location>
        <begin position="1"/>
        <end position="100"/>
    </location>
</feature>
<reference evidence="6" key="4">
    <citation type="submission" date="2025-09" db="UniProtKB">
        <authorList>
            <consortium name="Ensembl"/>
        </authorList>
    </citation>
    <scope>IDENTIFICATION</scope>
</reference>
<dbReference type="InterPro" id="IPR036872">
    <property type="entry name" value="CH_dom_sf"/>
</dbReference>
<dbReference type="FunCoup" id="H2XME0">
    <property type="interactions" value="54"/>
</dbReference>
<dbReference type="Proteomes" id="UP000008144">
    <property type="component" value="Chromosome 11"/>
</dbReference>
<dbReference type="PANTHER" id="PTHR23167">
    <property type="entry name" value="CALPONIN HOMOLOGY DOMAIN-CONTAINING PROTEIN DDB_G0272472-RELATED"/>
    <property type="match status" value="1"/>
</dbReference>
<dbReference type="STRING" id="7719.ENSCINP00000030823"/>
<dbReference type="HOGENOM" id="CLU_009328_1_0_1"/>
<feature type="compositionally biased region" description="Low complexity" evidence="4">
    <location>
        <begin position="76"/>
        <end position="98"/>
    </location>
</feature>
<feature type="compositionally biased region" description="Basic and acidic residues" evidence="4">
    <location>
        <begin position="62"/>
        <end position="75"/>
    </location>
</feature>
<dbReference type="InterPro" id="IPR050540">
    <property type="entry name" value="F-actin_Monoox_Mical"/>
</dbReference>
<accession>H2XME0</accession>
<reference evidence="7" key="1">
    <citation type="journal article" date="2002" name="Science">
        <title>The draft genome of Ciona intestinalis: insights into chordate and vertebrate origins.</title>
        <authorList>
            <person name="Dehal P."/>
            <person name="Satou Y."/>
            <person name="Campbell R.K."/>
            <person name="Chapman J."/>
            <person name="Degnan B."/>
            <person name="De Tomaso A."/>
            <person name="Davidson B."/>
            <person name="Di Gregorio A."/>
            <person name="Gelpke M."/>
            <person name="Goodstein D.M."/>
            <person name="Harafuji N."/>
            <person name="Hastings K.E."/>
            <person name="Ho I."/>
            <person name="Hotta K."/>
            <person name="Huang W."/>
            <person name="Kawashima T."/>
            <person name="Lemaire P."/>
            <person name="Martinez D."/>
            <person name="Meinertzhagen I.A."/>
            <person name="Necula S."/>
            <person name="Nonaka M."/>
            <person name="Putnam N."/>
            <person name="Rash S."/>
            <person name="Saiga H."/>
            <person name="Satake M."/>
            <person name="Terry A."/>
            <person name="Yamada L."/>
            <person name="Wang H.G."/>
            <person name="Awazu S."/>
            <person name="Azumi K."/>
            <person name="Boore J."/>
            <person name="Branno M."/>
            <person name="Chin-Bow S."/>
            <person name="DeSantis R."/>
            <person name="Doyle S."/>
            <person name="Francino P."/>
            <person name="Keys D.N."/>
            <person name="Haga S."/>
            <person name="Hayashi H."/>
            <person name="Hino K."/>
            <person name="Imai K.S."/>
            <person name="Inaba K."/>
            <person name="Kano S."/>
            <person name="Kobayashi K."/>
            <person name="Kobayashi M."/>
            <person name="Lee B.I."/>
            <person name="Makabe K.W."/>
            <person name="Manohar C."/>
            <person name="Matassi G."/>
            <person name="Medina M."/>
            <person name="Mochizuki Y."/>
            <person name="Mount S."/>
            <person name="Morishita T."/>
            <person name="Miura S."/>
            <person name="Nakayama A."/>
            <person name="Nishizaka S."/>
            <person name="Nomoto H."/>
            <person name="Ohta F."/>
            <person name="Oishi K."/>
            <person name="Rigoutsos I."/>
            <person name="Sano M."/>
            <person name="Sasaki A."/>
            <person name="Sasakura Y."/>
            <person name="Shoguchi E."/>
            <person name="Shin-i T."/>
            <person name="Spagnuolo A."/>
            <person name="Stainier D."/>
            <person name="Suzuki M.M."/>
            <person name="Tassy O."/>
            <person name="Takatori N."/>
            <person name="Tokuoka M."/>
            <person name="Yagi K."/>
            <person name="Yoshizaki F."/>
            <person name="Wada S."/>
            <person name="Zhang C."/>
            <person name="Hyatt P.D."/>
            <person name="Larimer F."/>
            <person name="Detter C."/>
            <person name="Doggett N."/>
            <person name="Glavina T."/>
            <person name="Hawkins T."/>
            <person name="Richardson P."/>
            <person name="Lucas S."/>
            <person name="Kohara Y."/>
            <person name="Levine M."/>
            <person name="Satoh N."/>
            <person name="Rokhsar D.S."/>
        </authorList>
    </citation>
    <scope>NUCLEOTIDE SEQUENCE [LARGE SCALE GENOMIC DNA]</scope>
</reference>
<dbReference type="GO" id="GO:0031941">
    <property type="term" value="C:filamentous actin"/>
    <property type="evidence" value="ECO:0000318"/>
    <property type="project" value="GO_Central"/>
</dbReference>